<dbReference type="InterPro" id="IPR027417">
    <property type="entry name" value="P-loop_NTPase"/>
</dbReference>
<dbReference type="InterPro" id="IPR054787">
    <property type="entry name" value="TrlF_ATPase"/>
</dbReference>
<dbReference type="InterPro" id="IPR016195">
    <property type="entry name" value="Pol/histidinol_Pase-like"/>
</dbReference>
<gene>
    <name evidence="3" type="ORF">BSZ05_07510</name>
</gene>
<evidence type="ECO:0000313" key="4">
    <source>
        <dbReference type="Proteomes" id="UP000197092"/>
    </source>
</evidence>
<accession>A0AAN1KMP7</accession>
<dbReference type="SUPFAM" id="SSF89550">
    <property type="entry name" value="PHP domain-like"/>
    <property type="match status" value="1"/>
</dbReference>
<dbReference type="EMBL" id="CP018308">
    <property type="protein sequence ID" value="ASI89639.1"/>
    <property type="molecule type" value="Genomic_DNA"/>
</dbReference>
<proteinExistence type="predicted"/>
<dbReference type="NCBIfam" id="NF045780">
    <property type="entry name" value="TrlF_fam_ATP"/>
    <property type="match status" value="1"/>
</dbReference>
<dbReference type="Pfam" id="PF02463">
    <property type="entry name" value="SMC_N"/>
    <property type="match status" value="1"/>
</dbReference>
<dbReference type="InterPro" id="IPR051396">
    <property type="entry name" value="Bact_Antivir_Def_Nuclease"/>
</dbReference>
<dbReference type="InterPro" id="IPR003395">
    <property type="entry name" value="RecF/RecN/SMC_N"/>
</dbReference>
<evidence type="ECO:0000259" key="2">
    <source>
        <dbReference type="Pfam" id="PF02463"/>
    </source>
</evidence>
<dbReference type="AlphaFoldDB" id="A0AAN1KMP7"/>
<organism evidence="3 4">
    <name type="scientific">Vibrio mediterranei</name>
    <dbReference type="NCBI Taxonomy" id="689"/>
    <lineage>
        <taxon>Bacteria</taxon>
        <taxon>Pseudomonadati</taxon>
        <taxon>Pseudomonadota</taxon>
        <taxon>Gammaproteobacteria</taxon>
        <taxon>Vibrionales</taxon>
        <taxon>Vibrionaceae</taxon>
        <taxon>Vibrio</taxon>
    </lineage>
</organism>
<dbReference type="PANTHER" id="PTHR43581:SF4">
    <property type="entry name" value="ATP_GTP PHOSPHATASE"/>
    <property type="match status" value="1"/>
</dbReference>
<sequence length="906" mass="103322">MSEANITNKWYKFDFHTHTPASLDYRESNAPSAKDWLQSVMTAKLDCVAITDHNTGEWVDILKNAYNEAQSEAWFRPVTIFPGCELTLSLGATRIHLLAVFDPSATTEDITRFLGSCELQGSFGDPENCFTTLSIETVVKKISDANGIAIPAHIDITKGLLHNVTNTNPDLKKHLSLFESAQFIDSSYQENESIHIELRKDTAHLAMVRGSDSHTLSELGASYSWIKMGCPNKDGLDFAVRDHAFCVLNQEENPNTVPRSYIKSLTINGMRHCGMNPQNVPVVQLHPLFNSIIGGRGTGKSTFIEALRLSLGRSEDTEELTSVHQDIAAFVDGVTTPKTDIEITFKRNSSDYKANWRKNLPISFKRLNEGVWTVDEGNVKERFPVNIYSQKQINALSSNPNSLLELVDRSPVVNISEWQDNFSEKQRAYLQLCADEVELNRSIAQEGTKRSRLMEITSDITNFESGGHSQILFRNQLMSTVTRTLENAGDVSEITTKFNELCQLPRPTLDLSPHELPFNVLKIDLEAIHAVFDREITNIFTELEQLKLRLEQAKSRRESSIENSNWMVVKKQSEQRYQDIVTDYQERGVEFNSQEYEEWLREKERIEEQLVVIEDDKLRRQGILEEKEGLLSEIRGFRRELQSNRQQFIDEVLSDNEYVQMTIRPFSDVSKVERTFRDMIGHERFASVIYEPDNKNTLLYELIHSDSAYEAKIEAHIKLIETLTQLVNGIEPDGFRGDRRFIEFLKDKYESQPEFLARLACWMPDDFLEVKYSQRGNGTQFTSINKGSAGQKAAAILAFLLSHGDEPIIVDQPEDDLDNALVYSLIVNQIQSNKKRRQIIIVTHNPNIVVNGDAELVNVMEFRGGQVQIKTSGSLIEQNIRDEVCEIMEGGREAFNKRFQRISQLQ</sequence>
<keyword evidence="1" id="KW-0175">Coiled coil</keyword>
<dbReference type="Proteomes" id="UP000197092">
    <property type="component" value="Chromosome 1"/>
</dbReference>
<dbReference type="RefSeq" id="WP_088876573.1">
    <property type="nucleotide sequence ID" value="NZ_CP018308.1"/>
</dbReference>
<dbReference type="SUPFAM" id="SSF52540">
    <property type="entry name" value="P-loop containing nucleoside triphosphate hydrolases"/>
    <property type="match status" value="1"/>
</dbReference>
<protein>
    <submittedName>
        <fullName evidence="3">Histidinol phosphatase</fullName>
    </submittedName>
</protein>
<name>A0AAN1KMP7_9VIBR</name>
<reference evidence="4" key="1">
    <citation type="submission" date="2016-12" db="EMBL/GenBank/DDBJ databases">
        <title>Comparative genomic analysis reveals the diversity, evolution, and environmental adaptation strategies of the genus Vibrio.</title>
        <authorList>
            <person name="Lin H."/>
            <person name="Wang X."/>
            <person name="Zhang X.-H."/>
        </authorList>
    </citation>
    <scope>NUCLEOTIDE SEQUENCE [LARGE SCALE GENOMIC DNA]</scope>
    <source>
        <strain evidence="4">QT6D1</strain>
    </source>
</reference>
<dbReference type="Gene3D" id="3.40.50.300">
    <property type="entry name" value="P-loop containing nucleotide triphosphate hydrolases"/>
    <property type="match status" value="2"/>
</dbReference>
<evidence type="ECO:0000256" key="1">
    <source>
        <dbReference type="SAM" id="Coils"/>
    </source>
</evidence>
<evidence type="ECO:0000313" key="3">
    <source>
        <dbReference type="EMBL" id="ASI89639.1"/>
    </source>
</evidence>
<feature type="coiled-coil region" evidence="1">
    <location>
        <begin position="589"/>
        <end position="616"/>
    </location>
</feature>
<feature type="coiled-coil region" evidence="1">
    <location>
        <begin position="536"/>
        <end position="563"/>
    </location>
</feature>
<dbReference type="PANTHER" id="PTHR43581">
    <property type="entry name" value="ATP/GTP PHOSPHATASE"/>
    <property type="match status" value="1"/>
</dbReference>
<dbReference type="Gene3D" id="3.20.20.140">
    <property type="entry name" value="Metal-dependent hydrolases"/>
    <property type="match status" value="1"/>
</dbReference>
<feature type="domain" description="RecF/RecN/SMC N-terminal" evidence="2">
    <location>
        <begin position="261"/>
        <end position="861"/>
    </location>
</feature>
<dbReference type="KEGG" id="vsh:BSZ05_07510"/>